<evidence type="ECO:0000313" key="1">
    <source>
        <dbReference type="EMBL" id="QEF97779.1"/>
    </source>
</evidence>
<dbReference type="Gene3D" id="2.60.120.10">
    <property type="entry name" value="Jelly Rolls"/>
    <property type="match status" value="1"/>
</dbReference>
<accession>A0A5B9MB74</accession>
<evidence type="ECO:0000313" key="2">
    <source>
        <dbReference type="Proteomes" id="UP000321353"/>
    </source>
</evidence>
<evidence type="ECO:0008006" key="3">
    <source>
        <dbReference type="Google" id="ProtNLM"/>
    </source>
</evidence>
<reference evidence="1 2" key="1">
    <citation type="submission" date="2019-02" db="EMBL/GenBank/DDBJ databases">
        <title>Planctomycetal bacteria perform biofilm scaping via a novel small molecule.</title>
        <authorList>
            <person name="Jeske O."/>
            <person name="Boedeker C."/>
            <person name="Wiegand S."/>
            <person name="Breitling P."/>
            <person name="Kallscheuer N."/>
            <person name="Jogler M."/>
            <person name="Rohde M."/>
            <person name="Petersen J."/>
            <person name="Medema M.H."/>
            <person name="Surup F."/>
            <person name="Jogler C."/>
        </authorList>
    </citation>
    <scope>NUCLEOTIDE SEQUENCE [LARGE SCALE GENOMIC DNA]</scope>
    <source>
        <strain evidence="1 2">Mal15</strain>
    </source>
</reference>
<dbReference type="InterPro" id="IPR011051">
    <property type="entry name" value="RmlC_Cupin_sf"/>
</dbReference>
<dbReference type="RefSeq" id="WP_147867406.1">
    <property type="nucleotide sequence ID" value="NZ_CP036264.1"/>
</dbReference>
<dbReference type="SUPFAM" id="SSF51182">
    <property type="entry name" value="RmlC-like cupins"/>
    <property type="match status" value="1"/>
</dbReference>
<dbReference type="Proteomes" id="UP000321353">
    <property type="component" value="Chromosome"/>
</dbReference>
<proteinExistence type="predicted"/>
<name>A0A5B9MB74_9BACT</name>
<organism evidence="1 2">
    <name type="scientific">Stieleria maiorica</name>
    <dbReference type="NCBI Taxonomy" id="2795974"/>
    <lineage>
        <taxon>Bacteria</taxon>
        <taxon>Pseudomonadati</taxon>
        <taxon>Planctomycetota</taxon>
        <taxon>Planctomycetia</taxon>
        <taxon>Pirellulales</taxon>
        <taxon>Pirellulaceae</taxon>
        <taxon>Stieleria</taxon>
    </lineage>
</organism>
<dbReference type="KEGG" id="smam:Mal15_18230"/>
<gene>
    <name evidence="1" type="ORF">Mal15_18230</name>
</gene>
<keyword evidence="2" id="KW-1185">Reference proteome</keyword>
<dbReference type="EMBL" id="CP036264">
    <property type="protein sequence ID" value="QEF97779.1"/>
    <property type="molecule type" value="Genomic_DNA"/>
</dbReference>
<dbReference type="InterPro" id="IPR014710">
    <property type="entry name" value="RmlC-like_jellyroll"/>
</dbReference>
<sequence>MSIPHAAPGVPVNLRTQGDALAGKQSRAFIKTESFEVIRMVVSKGDEVCHNHKVDGPITIQCLDGCINLELDGSRHAVLADQWTYVPAGLRHTISGVEDSVVLLTFIFSQELQ</sequence>
<dbReference type="AlphaFoldDB" id="A0A5B9MB74"/>
<protein>
    <recommendedName>
        <fullName evidence="3">Cupin domain protein</fullName>
    </recommendedName>
</protein>